<keyword evidence="2" id="KW-0238">DNA-binding</keyword>
<dbReference type="Proteomes" id="UP001500621">
    <property type="component" value="Unassembled WGS sequence"/>
</dbReference>
<evidence type="ECO:0000259" key="4">
    <source>
        <dbReference type="PROSITE" id="PS51077"/>
    </source>
</evidence>
<dbReference type="Pfam" id="PF09339">
    <property type="entry name" value="HTH_IclR"/>
    <property type="match status" value="1"/>
</dbReference>
<evidence type="ECO:0000256" key="1">
    <source>
        <dbReference type="ARBA" id="ARBA00023015"/>
    </source>
</evidence>
<gene>
    <name evidence="6" type="ORF">GCM10023226_20500</name>
</gene>
<dbReference type="SMART" id="SM00346">
    <property type="entry name" value="HTH_ICLR"/>
    <property type="match status" value="1"/>
</dbReference>
<dbReference type="InterPro" id="IPR036390">
    <property type="entry name" value="WH_DNA-bd_sf"/>
</dbReference>
<keyword evidence="1" id="KW-0805">Transcription regulation</keyword>
<evidence type="ECO:0000313" key="6">
    <source>
        <dbReference type="EMBL" id="GAA4683245.1"/>
    </source>
</evidence>
<comment type="caution">
    <text evidence="6">The sequence shown here is derived from an EMBL/GenBank/DDBJ whole genome shotgun (WGS) entry which is preliminary data.</text>
</comment>
<dbReference type="PANTHER" id="PTHR30136:SF24">
    <property type="entry name" value="HTH-TYPE TRANSCRIPTIONAL REPRESSOR ALLR"/>
    <property type="match status" value="1"/>
</dbReference>
<dbReference type="InterPro" id="IPR014757">
    <property type="entry name" value="Tscrpt_reg_IclR_C"/>
</dbReference>
<dbReference type="RefSeq" id="WP_345265399.1">
    <property type="nucleotide sequence ID" value="NZ_BAABIM010000002.1"/>
</dbReference>
<dbReference type="InterPro" id="IPR005471">
    <property type="entry name" value="Tscrpt_reg_IclR_N"/>
</dbReference>
<accession>A0ABP8W736</accession>
<evidence type="ECO:0000256" key="3">
    <source>
        <dbReference type="ARBA" id="ARBA00023163"/>
    </source>
</evidence>
<dbReference type="SUPFAM" id="SSF46785">
    <property type="entry name" value="Winged helix' DNA-binding domain"/>
    <property type="match status" value="1"/>
</dbReference>
<dbReference type="PROSITE" id="PS51077">
    <property type="entry name" value="HTH_ICLR"/>
    <property type="match status" value="1"/>
</dbReference>
<dbReference type="InterPro" id="IPR029016">
    <property type="entry name" value="GAF-like_dom_sf"/>
</dbReference>
<proteinExistence type="predicted"/>
<dbReference type="Pfam" id="PF01614">
    <property type="entry name" value="IclR_C"/>
    <property type="match status" value="1"/>
</dbReference>
<dbReference type="EMBL" id="BAABIM010000002">
    <property type="protein sequence ID" value="GAA4683245.1"/>
    <property type="molecule type" value="Genomic_DNA"/>
</dbReference>
<protein>
    <submittedName>
        <fullName evidence="6">IclR family transcriptional regulator</fullName>
    </submittedName>
</protein>
<dbReference type="InterPro" id="IPR050707">
    <property type="entry name" value="HTH_MetabolicPath_Reg"/>
</dbReference>
<keyword evidence="3" id="KW-0804">Transcription</keyword>
<evidence type="ECO:0000259" key="5">
    <source>
        <dbReference type="PROSITE" id="PS51078"/>
    </source>
</evidence>
<dbReference type="Gene3D" id="3.30.450.40">
    <property type="match status" value="1"/>
</dbReference>
<dbReference type="PROSITE" id="PS51078">
    <property type="entry name" value="ICLR_ED"/>
    <property type="match status" value="1"/>
</dbReference>
<dbReference type="Gene3D" id="1.10.10.10">
    <property type="entry name" value="Winged helix-like DNA-binding domain superfamily/Winged helix DNA-binding domain"/>
    <property type="match status" value="1"/>
</dbReference>
<dbReference type="SUPFAM" id="SSF55781">
    <property type="entry name" value="GAF domain-like"/>
    <property type="match status" value="1"/>
</dbReference>
<evidence type="ECO:0000256" key="2">
    <source>
        <dbReference type="ARBA" id="ARBA00023125"/>
    </source>
</evidence>
<feature type="domain" description="HTH iclR-type" evidence="4">
    <location>
        <begin position="8"/>
        <end position="69"/>
    </location>
</feature>
<dbReference type="InterPro" id="IPR036388">
    <property type="entry name" value="WH-like_DNA-bd_sf"/>
</dbReference>
<feature type="domain" description="IclR-ED" evidence="5">
    <location>
        <begin position="70"/>
        <end position="249"/>
    </location>
</feature>
<dbReference type="PANTHER" id="PTHR30136">
    <property type="entry name" value="HELIX-TURN-HELIX TRANSCRIPTIONAL REGULATOR, ICLR FAMILY"/>
    <property type="match status" value="1"/>
</dbReference>
<name>A0ABP8W736_9ACTN</name>
<evidence type="ECO:0000313" key="7">
    <source>
        <dbReference type="Proteomes" id="UP001500621"/>
    </source>
</evidence>
<organism evidence="6 7">
    <name type="scientific">Nocardioides nanhaiensis</name>
    <dbReference type="NCBI Taxonomy" id="1476871"/>
    <lineage>
        <taxon>Bacteria</taxon>
        <taxon>Bacillati</taxon>
        <taxon>Actinomycetota</taxon>
        <taxon>Actinomycetes</taxon>
        <taxon>Propionibacteriales</taxon>
        <taxon>Nocardioidaceae</taxon>
        <taxon>Nocardioides</taxon>
    </lineage>
</organism>
<keyword evidence="7" id="KW-1185">Reference proteome</keyword>
<sequence>MARSPSGESVIERVVRILESFDPEMPALTISALAARADLTTSTTSRLVDQMASHGLLRRDDQGRVRVGIRMWELASRASPTLALREVAMPFMEDLLAIVGHHTQLGVLDQREVLFLERLSARNAVINITKIAGRLPLHASSSGIVLLAHASRALQEQVLAAPLRTYTERTVRTPDELRRMLADVRRQGYAVCPGFIDPAATGVAVPVRDPGGRVIAGLAIVVPSEGDHVTPHLGALRAAARGLERALRGPVVSS</sequence>
<reference evidence="7" key="1">
    <citation type="journal article" date="2019" name="Int. J. Syst. Evol. Microbiol.">
        <title>The Global Catalogue of Microorganisms (GCM) 10K type strain sequencing project: providing services to taxonomists for standard genome sequencing and annotation.</title>
        <authorList>
            <consortium name="The Broad Institute Genomics Platform"/>
            <consortium name="The Broad Institute Genome Sequencing Center for Infectious Disease"/>
            <person name="Wu L."/>
            <person name="Ma J."/>
        </authorList>
    </citation>
    <scope>NUCLEOTIDE SEQUENCE [LARGE SCALE GENOMIC DNA]</scope>
    <source>
        <strain evidence="7">JCM 18127</strain>
    </source>
</reference>